<dbReference type="RefSeq" id="WP_322467247.1">
    <property type="nucleotide sequence ID" value="NZ_JAXOJX010000045.1"/>
</dbReference>
<dbReference type="Gene3D" id="2.60.40.1250">
    <property type="entry name" value="Thiol:disulfide interchange protein DsbD, N-terminal domain"/>
    <property type="match status" value="1"/>
</dbReference>
<organism evidence="2 3">
    <name type="scientific">Azohydromonas lata</name>
    <dbReference type="NCBI Taxonomy" id="45677"/>
    <lineage>
        <taxon>Bacteria</taxon>
        <taxon>Pseudomonadati</taxon>
        <taxon>Pseudomonadota</taxon>
        <taxon>Betaproteobacteria</taxon>
        <taxon>Burkholderiales</taxon>
        <taxon>Sphaerotilaceae</taxon>
        <taxon>Azohydromonas</taxon>
    </lineage>
</organism>
<proteinExistence type="predicted"/>
<dbReference type="PANTHER" id="PTHR32234:SF0">
    <property type="entry name" value="THIOL:DISULFIDE INTERCHANGE PROTEIN DSBD"/>
    <property type="match status" value="1"/>
</dbReference>
<dbReference type="SUPFAM" id="SSF52833">
    <property type="entry name" value="Thioredoxin-like"/>
    <property type="match status" value="1"/>
</dbReference>
<dbReference type="Proteomes" id="UP001293718">
    <property type="component" value="Unassembled WGS sequence"/>
</dbReference>
<name>A0ABU5IKV2_9BURK</name>
<dbReference type="EMBL" id="JAXOJX010000045">
    <property type="protein sequence ID" value="MDZ5459537.1"/>
    <property type="molecule type" value="Genomic_DNA"/>
</dbReference>
<evidence type="ECO:0000313" key="3">
    <source>
        <dbReference type="Proteomes" id="UP001293718"/>
    </source>
</evidence>
<dbReference type="PANTHER" id="PTHR32234">
    <property type="entry name" value="THIOL:DISULFIDE INTERCHANGE PROTEIN DSBD"/>
    <property type="match status" value="1"/>
</dbReference>
<protein>
    <submittedName>
        <fullName evidence="2">Protein-disulfide reductase DsbD family protein</fullName>
    </submittedName>
</protein>
<evidence type="ECO:0000259" key="1">
    <source>
        <dbReference type="PROSITE" id="PS51352"/>
    </source>
</evidence>
<dbReference type="InterPro" id="IPR036249">
    <property type="entry name" value="Thioredoxin-like_sf"/>
</dbReference>
<dbReference type="PROSITE" id="PS51352">
    <property type="entry name" value="THIOREDOXIN_2"/>
    <property type="match status" value="1"/>
</dbReference>
<keyword evidence="3" id="KW-1185">Reference proteome</keyword>
<gene>
    <name evidence="2" type="ORF">SM757_23435</name>
</gene>
<feature type="domain" description="Thioredoxin" evidence="1">
    <location>
        <begin position="176"/>
        <end position="314"/>
    </location>
</feature>
<comment type="caution">
    <text evidence="2">The sequence shown here is derived from an EMBL/GenBank/DDBJ whole genome shotgun (WGS) entry which is preliminary data.</text>
</comment>
<dbReference type="Gene3D" id="3.40.30.10">
    <property type="entry name" value="Glutaredoxin"/>
    <property type="match status" value="1"/>
</dbReference>
<reference evidence="2 3" key="1">
    <citation type="submission" date="2023-11" db="EMBL/GenBank/DDBJ databases">
        <title>Draft genome of Azohydromonas lata strain H1 (DSM1123), a polyhydroxyalkanoate producer.</title>
        <authorList>
            <person name="Traversa D."/>
            <person name="D'Addabbo P."/>
            <person name="Pazzani C."/>
            <person name="Manzari C."/>
            <person name="Chiara M."/>
            <person name="Scrascia M."/>
        </authorList>
    </citation>
    <scope>NUCLEOTIDE SEQUENCE [LARGE SCALE GENOMIC DNA]</scope>
    <source>
        <strain evidence="2 3">H1</strain>
    </source>
</reference>
<sequence length="324" mass="34281">MPAARHLLARLAAACGLGLFLGWCWPALGAQEFLTAEQAFRLETVSLEAGRARLQWRIAPGYYLYRERFAVSALPSGQPLQPALPPGERKDDANFGVVEVYHGGVAMQLDAAGADALRVTWQGCAEAGLCYPPQTRTVQFAATAPAASVAPGTAAPAPLALLLWGALLLGAAAGASDPWRPLPLGVASARPAAELRFEPVASIDELHARVAAARAEGRATMVDFHADGCISCKAIKREVFADAQVQQALAGMVLLSADVTANDAHHQALMRTLQVAGPPTVLFFDAQGREQRSARLVGEFDAAQLLQRQAAARRKPSVVQEQPA</sequence>
<accession>A0ABU5IKV2</accession>
<dbReference type="InterPro" id="IPR013766">
    <property type="entry name" value="Thioredoxin_domain"/>
</dbReference>
<evidence type="ECO:0000313" key="2">
    <source>
        <dbReference type="EMBL" id="MDZ5459537.1"/>
    </source>
</evidence>
<dbReference type="Pfam" id="PF13899">
    <property type="entry name" value="Thioredoxin_7"/>
    <property type="match status" value="1"/>
</dbReference>
<dbReference type="InterPro" id="IPR035671">
    <property type="entry name" value="DsbD_gamma"/>
</dbReference>
<dbReference type="InterPro" id="IPR028250">
    <property type="entry name" value="DsbDN"/>
</dbReference>
<dbReference type="SUPFAM" id="SSF74863">
    <property type="entry name" value="Thiol:disulfide interchange protein DsbD, N-terminal domain (DsbD-alpha)"/>
    <property type="match status" value="1"/>
</dbReference>
<dbReference type="CDD" id="cd02953">
    <property type="entry name" value="DsbDgamma"/>
    <property type="match status" value="1"/>
</dbReference>
<dbReference type="Pfam" id="PF11412">
    <property type="entry name" value="DsbD_N"/>
    <property type="match status" value="1"/>
</dbReference>
<dbReference type="InterPro" id="IPR036929">
    <property type="entry name" value="DsbDN_sf"/>
</dbReference>